<feature type="transmembrane region" description="Helical" evidence="6">
    <location>
        <begin position="106"/>
        <end position="124"/>
    </location>
</feature>
<protein>
    <submittedName>
        <fullName evidence="8">Cytochrome b/b6 domain-containing protein</fullName>
    </submittedName>
</protein>
<keyword evidence="5 6" id="KW-0472">Membrane</keyword>
<sequence>MSVAPDPARPDWRARIRARMPVRRSLVKWTHLAMIPMFVWFLFVTPAVVVPFGPAAFQAHSTLALVFVTLTLVWYADYLRRGLVGRPGPKLSPRAKVIHQWLHKTLIWGLFGVALTGFLLGLTSDRLLKAGGFLPFAPPLDMKAANEIIGKIHIYEYYLLAVVAVGHAGFHVWRHVKLRDNALRIMAPKRWHRYL</sequence>
<dbReference type="SUPFAM" id="SSF81342">
    <property type="entry name" value="Transmembrane di-heme cytochromes"/>
    <property type="match status" value="1"/>
</dbReference>
<evidence type="ECO:0000256" key="3">
    <source>
        <dbReference type="ARBA" id="ARBA00022692"/>
    </source>
</evidence>
<accession>A0ABS8BV09</accession>
<dbReference type="InterPro" id="IPR011577">
    <property type="entry name" value="Cyt_b561_bac/Ni-Hgenase"/>
</dbReference>
<evidence type="ECO:0000256" key="5">
    <source>
        <dbReference type="ARBA" id="ARBA00023136"/>
    </source>
</evidence>
<comment type="subcellular location">
    <subcellularLocation>
        <location evidence="1">Cell membrane</location>
        <topology evidence="1">Multi-pass membrane protein</topology>
    </subcellularLocation>
</comment>
<dbReference type="EMBL" id="JAJATZ010000004">
    <property type="protein sequence ID" value="MCB5199507.1"/>
    <property type="molecule type" value="Genomic_DNA"/>
</dbReference>
<feature type="domain" description="Cytochrome b561 bacterial/Ni-hydrogenase" evidence="7">
    <location>
        <begin position="27"/>
        <end position="188"/>
    </location>
</feature>
<evidence type="ECO:0000259" key="7">
    <source>
        <dbReference type="Pfam" id="PF01292"/>
    </source>
</evidence>
<reference evidence="8" key="1">
    <citation type="submission" date="2021-10" db="EMBL/GenBank/DDBJ databases">
        <title>Loktanella gaetbuli sp. nov., isolated from a tidal flat.</title>
        <authorList>
            <person name="Park S."/>
            <person name="Yoon J.-H."/>
        </authorList>
    </citation>
    <scope>NUCLEOTIDE SEQUENCE</scope>
    <source>
        <strain evidence="8">TSTF-M6</strain>
    </source>
</reference>
<evidence type="ECO:0000256" key="2">
    <source>
        <dbReference type="ARBA" id="ARBA00022475"/>
    </source>
</evidence>
<gene>
    <name evidence="8" type="ORF">LGQ03_09665</name>
</gene>
<feature type="transmembrane region" description="Helical" evidence="6">
    <location>
        <begin position="157"/>
        <end position="176"/>
    </location>
</feature>
<dbReference type="Proteomes" id="UP001138961">
    <property type="component" value="Unassembled WGS sequence"/>
</dbReference>
<organism evidence="8 9">
    <name type="scientific">Loktanella gaetbuli</name>
    <dbReference type="NCBI Taxonomy" id="2881335"/>
    <lineage>
        <taxon>Bacteria</taxon>
        <taxon>Pseudomonadati</taxon>
        <taxon>Pseudomonadota</taxon>
        <taxon>Alphaproteobacteria</taxon>
        <taxon>Rhodobacterales</taxon>
        <taxon>Roseobacteraceae</taxon>
        <taxon>Loktanella</taxon>
    </lineage>
</organism>
<dbReference type="RefSeq" id="WP_226748238.1">
    <property type="nucleotide sequence ID" value="NZ_JAJATZ010000004.1"/>
</dbReference>
<dbReference type="Pfam" id="PF01292">
    <property type="entry name" value="Ni_hydr_CYTB"/>
    <property type="match status" value="1"/>
</dbReference>
<keyword evidence="2" id="KW-1003">Cell membrane</keyword>
<keyword evidence="9" id="KW-1185">Reference proteome</keyword>
<feature type="transmembrane region" description="Helical" evidence="6">
    <location>
        <begin position="29"/>
        <end position="49"/>
    </location>
</feature>
<evidence type="ECO:0000256" key="1">
    <source>
        <dbReference type="ARBA" id="ARBA00004651"/>
    </source>
</evidence>
<proteinExistence type="predicted"/>
<keyword evidence="3 6" id="KW-0812">Transmembrane</keyword>
<keyword evidence="4 6" id="KW-1133">Transmembrane helix</keyword>
<evidence type="ECO:0000256" key="6">
    <source>
        <dbReference type="SAM" id="Phobius"/>
    </source>
</evidence>
<evidence type="ECO:0000256" key="4">
    <source>
        <dbReference type="ARBA" id="ARBA00022989"/>
    </source>
</evidence>
<comment type="caution">
    <text evidence="8">The sequence shown here is derived from an EMBL/GenBank/DDBJ whole genome shotgun (WGS) entry which is preliminary data.</text>
</comment>
<feature type="transmembrane region" description="Helical" evidence="6">
    <location>
        <begin position="55"/>
        <end position="76"/>
    </location>
</feature>
<evidence type="ECO:0000313" key="9">
    <source>
        <dbReference type="Proteomes" id="UP001138961"/>
    </source>
</evidence>
<evidence type="ECO:0000313" key="8">
    <source>
        <dbReference type="EMBL" id="MCB5199507.1"/>
    </source>
</evidence>
<dbReference type="InterPro" id="IPR016174">
    <property type="entry name" value="Di-haem_cyt_TM"/>
</dbReference>
<name>A0ABS8BV09_9RHOB</name>